<dbReference type="SMART" id="SM00631">
    <property type="entry name" value="Zn_pept"/>
    <property type="match status" value="1"/>
</dbReference>
<gene>
    <name evidence="11" type="ORF">OB69_01600</name>
</gene>
<dbReference type="PROSITE" id="PS52035">
    <property type="entry name" value="PEPTIDASE_M14"/>
    <property type="match status" value="1"/>
</dbReference>
<feature type="domain" description="Peptidase M14" evidence="10">
    <location>
        <begin position="72"/>
        <end position="510"/>
    </location>
</feature>
<evidence type="ECO:0000256" key="5">
    <source>
        <dbReference type="ARBA" id="ARBA00022833"/>
    </source>
</evidence>
<dbReference type="RefSeq" id="WP_053221946.1">
    <property type="nucleotide sequence ID" value="NZ_JSVA01000003.1"/>
</dbReference>
<evidence type="ECO:0000256" key="2">
    <source>
        <dbReference type="ARBA" id="ARBA00005988"/>
    </source>
</evidence>
<name>A0A0L8AP51_9BACT</name>
<evidence type="ECO:0000256" key="7">
    <source>
        <dbReference type="PROSITE-ProRule" id="PRU01379"/>
    </source>
</evidence>
<feature type="signal peptide" evidence="9">
    <location>
        <begin position="1"/>
        <end position="19"/>
    </location>
</feature>
<feature type="compositionally biased region" description="Basic and acidic residues" evidence="8">
    <location>
        <begin position="196"/>
        <end position="205"/>
    </location>
</feature>
<comment type="caution">
    <text evidence="11">The sequence shown here is derived from an EMBL/GenBank/DDBJ whole genome shotgun (WGS) entry which is preliminary data.</text>
</comment>
<keyword evidence="5" id="KW-0862">Zinc</keyword>
<evidence type="ECO:0000313" key="11">
    <source>
        <dbReference type="EMBL" id="KOF04248.1"/>
    </source>
</evidence>
<dbReference type="InterPro" id="IPR000834">
    <property type="entry name" value="Peptidase_M14"/>
</dbReference>
<sequence>MNRKHILLFLLLYSPMLFAQEVRVLNPITWPESDKDTATYTVKGERHGVSFFKQYRHPEVQYEPMKQLTFDTYHTVNVMYYWYKVWAEKYPDIVDLYQVGTSFEGRPILQMTLTNKKTGKDTDKPAAYFEGGRHSGEITSSESILWLTQHLLENYGSDPAITKLIDTKAIYLRPQNNPDGSNLYLNTAQRNRSTVRPHDNDRDGLLDEDDEEDLDGDGIIYQIRVKAKKGEKGTHIIDPRDPKGRLMKRSENGDYFVYSEGIDNDGDGRFNEDGIGGLDLHRNYPENWRPDTGEDETSRGYTQNGAGAFPMSEPESRSIVMWMLTHPNISVANSMDTRVPMHLRAPSTSKSEERMYPEDLDIYKKYDQIGMDITGYPWAGDVYETYATRYKVNPSTGDPLKPSPLFGHGPDFGYFYYGAIWYGDELWNNGAMKDYDNDGIYDDYDGLRWDDEENGGRGFKEWEPFDHPTLGKAEIGGFHPKFFGQNGPPWQLENWAKKQALFNLAMAMDLPQITLNDVSVESKGKDTYIVKVKFTNTGQLPTALKQAQLVKIVREDRVQLQFDSKLTRGGDEAQVQIINPTLSDKTQYMDRTLPGQSQEATFEIKLNKIKGAKAKVEILSTRGGYIETEVTIGTPEK</sequence>
<evidence type="ECO:0000313" key="12">
    <source>
        <dbReference type="Proteomes" id="UP000036908"/>
    </source>
</evidence>
<dbReference type="PRINTS" id="PR00765">
    <property type="entry name" value="CRBOXYPTASEA"/>
</dbReference>
<comment type="caution">
    <text evidence="7">Lacks conserved residue(s) required for the propagation of feature annotation.</text>
</comment>
<dbReference type="OrthoDB" id="5294005at2"/>
<feature type="region of interest" description="Disordered" evidence="8">
    <location>
        <begin position="188"/>
        <end position="213"/>
    </location>
</feature>
<evidence type="ECO:0000256" key="4">
    <source>
        <dbReference type="ARBA" id="ARBA00022801"/>
    </source>
</evidence>
<dbReference type="PANTHER" id="PTHR11705:SF143">
    <property type="entry name" value="SLL0236 PROTEIN"/>
    <property type="match status" value="1"/>
</dbReference>
<dbReference type="GO" id="GO:0006508">
    <property type="term" value="P:proteolysis"/>
    <property type="evidence" value="ECO:0007669"/>
    <property type="project" value="UniProtKB-KW"/>
</dbReference>
<comment type="cofactor">
    <cofactor evidence="1">
        <name>Zn(2+)</name>
        <dbReference type="ChEBI" id="CHEBI:29105"/>
    </cofactor>
</comment>
<feature type="compositionally biased region" description="Basic and acidic residues" evidence="8">
    <location>
        <begin position="289"/>
        <end position="298"/>
    </location>
</feature>
<dbReference type="PANTHER" id="PTHR11705">
    <property type="entry name" value="PROTEASE FAMILY M14 CARBOXYPEPTIDASE A,B"/>
    <property type="match status" value="1"/>
</dbReference>
<dbReference type="GO" id="GO:0004181">
    <property type="term" value="F:metallocarboxypeptidase activity"/>
    <property type="evidence" value="ECO:0007669"/>
    <property type="project" value="InterPro"/>
</dbReference>
<protein>
    <submittedName>
        <fullName evidence="11">Peptidase</fullName>
    </submittedName>
</protein>
<keyword evidence="9" id="KW-0732">Signal</keyword>
<dbReference type="AlphaFoldDB" id="A0A0L8AP51"/>
<reference evidence="12" key="1">
    <citation type="submission" date="2014-11" db="EMBL/GenBank/DDBJ databases">
        <title>Genome sequencing of Roseivirga sp. D-25.</title>
        <authorList>
            <person name="Selvaratnam C."/>
            <person name="Thevarajoo S."/>
            <person name="Goh K.M."/>
            <person name="Eee R."/>
            <person name="Chan K.-G."/>
            <person name="Chong C.S."/>
        </authorList>
    </citation>
    <scope>NUCLEOTIDE SEQUENCE [LARGE SCALE GENOMIC DNA]</scope>
    <source>
        <strain evidence="12">D-25</strain>
    </source>
</reference>
<dbReference type="PATRIC" id="fig|1566026.4.peg.2017"/>
<dbReference type="GO" id="GO:0008270">
    <property type="term" value="F:zinc ion binding"/>
    <property type="evidence" value="ECO:0007669"/>
    <property type="project" value="InterPro"/>
</dbReference>
<evidence type="ECO:0000256" key="1">
    <source>
        <dbReference type="ARBA" id="ARBA00001947"/>
    </source>
</evidence>
<feature type="region of interest" description="Disordered" evidence="8">
    <location>
        <begin position="289"/>
        <end position="310"/>
    </location>
</feature>
<dbReference type="Proteomes" id="UP000036908">
    <property type="component" value="Unassembled WGS sequence"/>
</dbReference>
<comment type="similarity">
    <text evidence="2 7">Belongs to the peptidase M14 family.</text>
</comment>
<evidence type="ECO:0000256" key="8">
    <source>
        <dbReference type="SAM" id="MobiDB-lite"/>
    </source>
</evidence>
<feature type="chain" id="PRO_5005580283" evidence="9">
    <location>
        <begin position="20"/>
        <end position="637"/>
    </location>
</feature>
<evidence type="ECO:0000256" key="9">
    <source>
        <dbReference type="SAM" id="SignalP"/>
    </source>
</evidence>
<keyword evidence="6" id="KW-0482">Metalloprotease</keyword>
<accession>A0A0L8AP51</accession>
<evidence type="ECO:0000256" key="3">
    <source>
        <dbReference type="ARBA" id="ARBA00022670"/>
    </source>
</evidence>
<dbReference type="SUPFAM" id="SSF53187">
    <property type="entry name" value="Zn-dependent exopeptidases"/>
    <property type="match status" value="1"/>
</dbReference>
<keyword evidence="3" id="KW-0645">Protease</keyword>
<keyword evidence="4" id="KW-0378">Hydrolase</keyword>
<keyword evidence="12" id="KW-1185">Reference proteome</keyword>
<dbReference type="Pfam" id="PF00246">
    <property type="entry name" value="Peptidase_M14"/>
    <property type="match status" value="1"/>
</dbReference>
<dbReference type="GO" id="GO:0005615">
    <property type="term" value="C:extracellular space"/>
    <property type="evidence" value="ECO:0007669"/>
    <property type="project" value="TreeGrafter"/>
</dbReference>
<evidence type="ECO:0000259" key="10">
    <source>
        <dbReference type="PROSITE" id="PS52035"/>
    </source>
</evidence>
<dbReference type="CDD" id="cd06905">
    <property type="entry name" value="M14-like"/>
    <property type="match status" value="1"/>
</dbReference>
<proteinExistence type="inferred from homology"/>
<organism evidence="11 12">
    <name type="scientific">Roseivirga seohaensis subsp. aquiponti</name>
    <dbReference type="NCBI Taxonomy" id="1566026"/>
    <lineage>
        <taxon>Bacteria</taxon>
        <taxon>Pseudomonadati</taxon>
        <taxon>Bacteroidota</taxon>
        <taxon>Cytophagia</taxon>
        <taxon>Cytophagales</taxon>
        <taxon>Roseivirgaceae</taxon>
        <taxon>Roseivirga</taxon>
    </lineage>
</organism>
<dbReference type="EMBL" id="JSVA01000003">
    <property type="protein sequence ID" value="KOF04248.1"/>
    <property type="molecule type" value="Genomic_DNA"/>
</dbReference>
<evidence type="ECO:0000256" key="6">
    <source>
        <dbReference type="ARBA" id="ARBA00023049"/>
    </source>
</evidence>
<dbReference type="Gene3D" id="3.40.630.10">
    <property type="entry name" value="Zn peptidases"/>
    <property type="match status" value="1"/>
</dbReference>